<feature type="repeat" description="ANK" evidence="12">
    <location>
        <begin position="1052"/>
        <end position="1084"/>
    </location>
</feature>
<dbReference type="InterPro" id="IPR036770">
    <property type="entry name" value="Ankyrin_rpt-contain_sf"/>
</dbReference>
<dbReference type="PROSITE" id="PS50088">
    <property type="entry name" value="ANK_REPEAT"/>
    <property type="match status" value="7"/>
</dbReference>
<dbReference type="GO" id="GO:0090110">
    <property type="term" value="P:COPII-coated vesicle cargo loading"/>
    <property type="evidence" value="ECO:0007669"/>
    <property type="project" value="TreeGrafter"/>
</dbReference>
<dbReference type="STRING" id="131310.A0A0N4ZY84"/>
<feature type="repeat" description="ANK" evidence="12">
    <location>
        <begin position="912"/>
        <end position="944"/>
    </location>
</feature>
<dbReference type="SUPFAM" id="SSF82754">
    <property type="entry name" value="C-terminal, gelsolin-like domain of Sec23/24"/>
    <property type="match status" value="1"/>
</dbReference>
<dbReference type="SUPFAM" id="SSF53300">
    <property type="entry name" value="vWA-like"/>
    <property type="match status" value="2"/>
</dbReference>
<dbReference type="PROSITE" id="PS50297">
    <property type="entry name" value="ANK_REP_REGION"/>
    <property type="match status" value="6"/>
</dbReference>
<dbReference type="SUPFAM" id="SSF81811">
    <property type="entry name" value="Helical domain of Sec23/24"/>
    <property type="match status" value="1"/>
</dbReference>
<dbReference type="Gene3D" id="2.60.40.1670">
    <property type="entry name" value="beta-sandwich domain of Sec23/24"/>
    <property type="match status" value="1"/>
</dbReference>
<dbReference type="WBParaSite" id="PTRK_0001375700.2">
    <property type="protein sequence ID" value="PTRK_0001375700.2"/>
    <property type="gene ID" value="PTRK_0001375700"/>
</dbReference>
<evidence type="ECO:0000256" key="1">
    <source>
        <dbReference type="ARBA" id="ARBA00004299"/>
    </source>
</evidence>
<feature type="repeat" description="ANK" evidence="12">
    <location>
        <begin position="1152"/>
        <end position="1184"/>
    </location>
</feature>
<dbReference type="PANTHER" id="PTHR11141:SF0">
    <property type="entry name" value="PROTEIN TRANSPORT PROTEIN SEC23"/>
    <property type="match status" value="1"/>
</dbReference>
<dbReference type="InterPro" id="IPR037364">
    <property type="entry name" value="Sec23"/>
</dbReference>
<dbReference type="Gene3D" id="3.40.20.10">
    <property type="entry name" value="Severin"/>
    <property type="match status" value="1"/>
</dbReference>
<dbReference type="InterPro" id="IPR036465">
    <property type="entry name" value="vWFA_dom_sf"/>
</dbReference>
<evidence type="ECO:0000256" key="4">
    <source>
        <dbReference type="ARBA" id="ARBA00022448"/>
    </source>
</evidence>
<feature type="repeat" description="ANK" evidence="12">
    <location>
        <begin position="984"/>
        <end position="1016"/>
    </location>
</feature>
<evidence type="ECO:0000256" key="8">
    <source>
        <dbReference type="ARBA" id="ARBA00022892"/>
    </source>
</evidence>
<feature type="domain" description="Sec23/Sec24 beta-sandwich" evidence="17">
    <location>
        <begin position="448"/>
        <end position="551"/>
    </location>
</feature>
<dbReference type="GO" id="GO:0005789">
    <property type="term" value="C:endoplasmic reticulum membrane"/>
    <property type="evidence" value="ECO:0007669"/>
    <property type="project" value="UniProtKB-SubCell"/>
</dbReference>
<dbReference type="Gene3D" id="1.25.40.20">
    <property type="entry name" value="Ankyrin repeat-containing domain"/>
    <property type="match status" value="3"/>
</dbReference>
<evidence type="ECO:0000256" key="2">
    <source>
        <dbReference type="ARBA" id="ARBA00004397"/>
    </source>
</evidence>
<dbReference type="GO" id="GO:0030127">
    <property type="term" value="C:COPII vesicle coat"/>
    <property type="evidence" value="ECO:0007669"/>
    <property type="project" value="InterPro"/>
</dbReference>
<evidence type="ECO:0000259" key="17">
    <source>
        <dbReference type="Pfam" id="PF08033"/>
    </source>
</evidence>
<evidence type="ECO:0000256" key="5">
    <source>
        <dbReference type="ARBA" id="ARBA00022723"/>
    </source>
</evidence>
<comment type="similarity">
    <text evidence="3">Belongs to the SEC23/SEC24 family. SEC23 subfamily.</text>
</comment>
<keyword evidence="5" id="KW-0479">Metal-binding</keyword>
<evidence type="ECO:0000256" key="7">
    <source>
        <dbReference type="ARBA" id="ARBA00022833"/>
    </source>
</evidence>
<dbReference type="Pfam" id="PF04811">
    <property type="entry name" value="Sec23_trunk"/>
    <property type="match status" value="1"/>
</dbReference>
<protein>
    <submittedName>
        <fullName evidence="19">ANK_REP_REGION domain-containing protein</fullName>
    </submittedName>
</protein>
<accession>A0A0N4ZY84</accession>
<evidence type="ECO:0000256" key="6">
    <source>
        <dbReference type="ARBA" id="ARBA00022824"/>
    </source>
</evidence>
<dbReference type="Pfam" id="PF04810">
    <property type="entry name" value="zf-Sec23_Sec24"/>
    <property type="match status" value="1"/>
</dbReference>
<dbReference type="GO" id="GO:0006886">
    <property type="term" value="P:intracellular protein transport"/>
    <property type="evidence" value="ECO:0007669"/>
    <property type="project" value="InterPro"/>
</dbReference>
<dbReference type="FunFam" id="2.30.30.380:FF:000001">
    <property type="entry name" value="Protein transport protein SEC23"/>
    <property type="match status" value="1"/>
</dbReference>
<feature type="domain" description="Gelsolin-like" evidence="13">
    <location>
        <begin position="680"/>
        <end position="766"/>
    </location>
</feature>
<dbReference type="Pfam" id="PF00023">
    <property type="entry name" value="Ank"/>
    <property type="match status" value="1"/>
</dbReference>
<evidence type="ECO:0000313" key="19">
    <source>
        <dbReference type="WBParaSite" id="PTRK_0001375700.2"/>
    </source>
</evidence>
<dbReference type="FunFam" id="3.40.20.10:FF:000003">
    <property type="entry name" value="Protein transport protein SEC23"/>
    <property type="match status" value="1"/>
</dbReference>
<dbReference type="Pfam" id="PF04815">
    <property type="entry name" value="Sec23_helical"/>
    <property type="match status" value="1"/>
</dbReference>
<evidence type="ECO:0000259" key="15">
    <source>
        <dbReference type="Pfam" id="PF04811"/>
    </source>
</evidence>
<feature type="domain" description="Sec23/Sec24 helical" evidence="16">
    <location>
        <begin position="565"/>
        <end position="663"/>
    </location>
</feature>
<dbReference type="InterPro" id="IPR029006">
    <property type="entry name" value="ADF-H/Gelsolin-like_dom_sf"/>
</dbReference>
<sequence>MASWDDYLHSQQNNDGIQMTWNMWPHSRVDAQKLVVPITTFFTPLKEKPLDGPQQPPLKYDPVLCMKSTCKAVLNPLCIVDYRSKIWQCVICQQRNPFPPHYAMIADNNRPPELYPQFTTIEYTLAKATTLSPIFLYMIDLCMGSDEFDALKESIQTSLSLLPADAFVGLVTFGRMVELHELNVNHMSRSFVFKGTKEVTTKQIKDVLGLSIGSQVGQKSGPTPAGVPGAPGGGFPMAPGQQRPGFAPMGQVNGLPNQHTAQPLQQQVSAVPYNKFLQPISECENSINNLIDQLQPDRWPVPQGRRPQRATGAAFSVAVTLLENCFPNTGARIMAFVGGACTHGPGMVVGEELKNPIRSWHSIKEDNAPYMRKATKYYDGLASRTVKNGHVIDIYSCALDQTGLAEMKSLYHSTNGNVVMADSFKSTLFSQTFQRSFEKDANGHLKMAFNATMEVKVGNGLRIEGVLGCCSSGNVKNTTVSDQEIGIGGTCQWKFGALTPKSTIAVVLDITAQHGTAIPQGARGVIQFVTQYQHSDGFKRIRVTTTCRNWADFTTQQANIAYGFDQEAAAVIMGRLASWRASTENDTPDALRWLDRSLIRLVQKFGDYHKDDPNSFRLNEKFSLFPQFMFHLRRSQFLQVFNNSPDETAFYRHVLFSENVIESTTMIQPVLFSYSFNGPPEPVLLDTSSILPDRILLMDDYFHVLIYHGQTIAAWRKANYHEDPQYASFKQLLEAPVSDATAILQERFPMPRYIVTEYEGSQARFLLSKVNPSLTHNNSYSQEGGAPVFTDDVSLQVFMEHLKKLAVTPTIYLFLSKNNNTTFTMNELKLPYNFTEIDVAKKDSEGRIALHYAAANSDIDTIEKILLKDKTLINASDNSGQTPMLVAAINGNILAIEFFIKHGVSVDQYDNERHSIVHWAVVYGQLEVLQFLLKAGAFVNTPDLYSAYPLHYGTVIEDINEERCIAIMHVLIRAGNEVDFYDIDKRTPAVWAASHGNLEALKLLISSGADKHHLDKDKLSLLHCAASHGHDHVLEYLLKIVDRKLVKGRDRNGDTALFYAAAFGHAECVRLLLKHKADPNVQDYRLRTPAHCVAATGNLQILKLLKQYGASFNMVNFRGDLPFHEAVQSGSKEVMEYLYTENIECLSAVNHQGRSALHLAAATGNMENVVFLVSRGADYNAIMMHGDKLMTPLDIAENRGHSDVANFLKTVHRARRASDMPEKIRRSSQASIERQLSKAKELVLDDEMNDTIQEEMIENDNTEKNLDLDVKNKDNTTSYNTMETSIKDEKTKTSSKRYSNASSLNSYNSELAEMLTKQLVEDSIKHAQNLNELSEDEKEYLEKAGKGISDESSEISIEKKSKACQTKKVNTKIEASKSKKKKIDKKLVIEIDRKTDYDLLMDYENKTGNKRLPKYEKEAKILHEKAIFDELTHLKKTQLQYGKIQEKTLVKTLIENFCKMHKLPVEQFKFTTFYAWEKFLYESLTDQLKLIYLEERERIQNVKRNNAGSKAAGITFESKIRNVTPLNDKIRELGKIYSSASLSTIGSITLPPNRVPPLKSIKKKNGKNCNCSNEFKYNT</sequence>
<dbReference type="InterPro" id="IPR002110">
    <property type="entry name" value="Ankyrin_rpt"/>
</dbReference>
<dbReference type="InterPro" id="IPR006896">
    <property type="entry name" value="Sec23/24_trunk_dom"/>
</dbReference>
<keyword evidence="18" id="KW-1185">Reference proteome</keyword>
<name>A0A0N4ZY84_PARTI</name>
<feature type="repeat" description="ANK" evidence="12">
    <location>
        <begin position="1085"/>
        <end position="1117"/>
    </location>
</feature>
<dbReference type="SUPFAM" id="SSF82919">
    <property type="entry name" value="Zn-finger domain of Sec23/24"/>
    <property type="match status" value="1"/>
</dbReference>
<dbReference type="PANTHER" id="PTHR11141">
    <property type="entry name" value="PROTEIN TRANSPORT PROTEIN SEC23"/>
    <property type="match status" value="1"/>
</dbReference>
<evidence type="ECO:0000256" key="9">
    <source>
        <dbReference type="ARBA" id="ARBA00022927"/>
    </source>
</evidence>
<dbReference type="Gene3D" id="1.20.120.730">
    <property type="entry name" value="Sec23/Sec24 helical domain"/>
    <property type="match status" value="1"/>
</dbReference>
<evidence type="ECO:0000259" key="14">
    <source>
        <dbReference type="Pfam" id="PF04810"/>
    </source>
</evidence>
<dbReference type="Pfam" id="PF00626">
    <property type="entry name" value="Gelsolin"/>
    <property type="match status" value="1"/>
</dbReference>
<feature type="domain" description="Zinc finger Sec23/Sec24-type" evidence="14">
    <location>
        <begin position="62"/>
        <end position="102"/>
    </location>
</feature>
<keyword evidence="11" id="KW-0968">Cytoplasmic vesicle</keyword>
<evidence type="ECO:0000313" key="18">
    <source>
        <dbReference type="Proteomes" id="UP000038045"/>
    </source>
</evidence>
<organism evidence="18 19">
    <name type="scientific">Parastrongyloides trichosuri</name>
    <name type="common">Possum-specific nematode worm</name>
    <dbReference type="NCBI Taxonomy" id="131310"/>
    <lineage>
        <taxon>Eukaryota</taxon>
        <taxon>Metazoa</taxon>
        <taxon>Ecdysozoa</taxon>
        <taxon>Nematoda</taxon>
        <taxon>Chromadorea</taxon>
        <taxon>Rhabditida</taxon>
        <taxon>Tylenchina</taxon>
        <taxon>Panagrolaimomorpha</taxon>
        <taxon>Strongyloidoidea</taxon>
        <taxon>Strongyloididae</taxon>
        <taxon>Parastrongyloides</taxon>
    </lineage>
</organism>
<dbReference type="GO" id="GO:0005096">
    <property type="term" value="F:GTPase activator activity"/>
    <property type="evidence" value="ECO:0007669"/>
    <property type="project" value="TreeGrafter"/>
</dbReference>
<dbReference type="InterPro" id="IPR036174">
    <property type="entry name" value="Znf_Sec23_Sec24_sf"/>
</dbReference>
<keyword evidence="4" id="KW-0813">Transport</keyword>
<feature type="repeat" description="ANK" evidence="12">
    <location>
        <begin position="845"/>
        <end position="878"/>
    </location>
</feature>
<keyword evidence="12" id="KW-0040">ANK repeat</keyword>
<proteinExistence type="inferred from homology"/>
<evidence type="ECO:0000256" key="10">
    <source>
        <dbReference type="ARBA" id="ARBA00023136"/>
    </source>
</evidence>
<evidence type="ECO:0000256" key="3">
    <source>
        <dbReference type="ARBA" id="ARBA00009210"/>
    </source>
</evidence>
<dbReference type="InterPro" id="IPR007123">
    <property type="entry name" value="Gelsolin-like_dom"/>
</dbReference>
<dbReference type="Gene3D" id="2.30.30.380">
    <property type="entry name" value="Zn-finger domain of Sec23/24"/>
    <property type="match status" value="1"/>
</dbReference>
<evidence type="ECO:0000256" key="12">
    <source>
        <dbReference type="PROSITE-ProRule" id="PRU00023"/>
    </source>
</evidence>
<evidence type="ECO:0000259" key="16">
    <source>
        <dbReference type="Pfam" id="PF04815"/>
    </source>
</evidence>
<evidence type="ECO:0000256" key="11">
    <source>
        <dbReference type="ARBA" id="ARBA00023329"/>
    </source>
</evidence>
<keyword evidence="10" id="KW-0472">Membrane</keyword>
<dbReference type="SUPFAM" id="SSF81995">
    <property type="entry name" value="beta-sandwich domain of Sec23/24"/>
    <property type="match status" value="1"/>
</dbReference>
<reference evidence="19" key="1">
    <citation type="submission" date="2017-02" db="UniProtKB">
        <authorList>
            <consortium name="WormBaseParasite"/>
        </authorList>
    </citation>
    <scope>IDENTIFICATION</scope>
</reference>
<dbReference type="InterPro" id="IPR036175">
    <property type="entry name" value="Sec23/24_helical_dom_sf"/>
</dbReference>
<dbReference type="InterPro" id="IPR037550">
    <property type="entry name" value="Sec23_C"/>
</dbReference>
<keyword evidence="9" id="KW-0653">Protein transport</keyword>
<feature type="domain" description="Sec23/Sec24 trunk" evidence="15">
    <location>
        <begin position="132"/>
        <end position="437"/>
    </location>
</feature>
<dbReference type="Pfam" id="PF08033">
    <property type="entry name" value="Sec23_BS"/>
    <property type="match status" value="1"/>
</dbReference>
<dbReference type="Pfam" id="PF12796">
    <property type="entry name" value="Ank_2"/>
    <property type="match status" value="3"/>
</dbReference>
<feature type="repeat" description="ANK" evidence="12">
    <location>
        <begin position="879"/>
        <end position="911"/>
    </location>
</feature>
<dbReference type="CDD" id="cd11287">
    <property type="entry name" value="Sec23_C"/>
    <property type="match status" value="1"/>
</dbReference>
<keyword evidence="6" id="KW-0256">Endoplasmic reticulum</keyword>
<dbReference type="Gene3D" id="3.40.50.410">
    <property type="entry name" value="von Willebrand factor, type A domain"/>
    <property type="match status" value="1"/>
</dbReference>
<keyword evidence="7" id="KW-0862">Zinc</keyword>
<dbReference type="Proteomes" id="UP000038045">
    <property type="component" value="Unplaced"/>
</dbReference>
<dbReference type="SMART" id="SM00248">
    <property type="entry name" value="ANK"/>
    <property type="match status" value="10"/>
</dbReference>
<keyword evidence="8" id="KW-0931">ER-Golgi transport</keyword>
<evidence type="ECO:0000259" key="13">
    <source>
        <dbReference type="Pfam" id="PF00626"/>
    </source>
</evidence>
<dbReference type="InterPro" id="IPR006895">
    <property type="entry name" value="Znf_Sec23_Sec24"/>
</dbReference>
<dbReference type="GO" id="GO:0070971">
    <property type="term" value="C:endoplasmic reticulum exit site"/>
    <property type="evidence" value="ECO:0007669"/>
    <property type="project" value="TreeGrafter"/>
</dbReference>
<dbReference type="InterPro" id="IPR036180">
    <property type="entry name" value="Gelsolin-like_dom_sf"/>
</dbReference>
<dbReference type="GO" id="GO:0008270">
    <property type="term" value="F:zinc ion binding"/>
    <property type="evidence" value="ECO:0007669"/>
    <property type="project" value="InterPro"/>
</dbReference>
<dbReference type="InterPro" id="IPR006900">
    <property type="entry name" value="Sec23/24_helical_dom"/>
</dbReference>
<dbReference type="SUPFAM" id="SSF48403">
    <property type="entry name" value="Ankyrin repeat"/>
    <property type="match status" value="1"/>
</dbReference>
<comment type="subcellular location">
    <subcellularLocation>
        <location evidence="1">Cytoplasmic vesicle</location>
        <location evidence="1">COPII-coated vesicle membrane</location>
        <topology evidence="1">Peripheral membrane protein</topology>
        <orientation evidence="1">Cytoplasmic side</orientation>
    </subcellularLocation>
    <subcellularLocation>
        <location evidence="2">Endoplasmic reticulum membrane</location>
        <topology evidence="2">Peripheral membrane protein</topology>
        <orientation evidence="2">Cytoplasmic side</orientation>
    </subcellularLocation>
</comment>
<dbReference type="FunFam" id="1.20.120.730:FF:000005">
    <property type="entry name" value="Protein transport protein SEC23"/>
    <property type="match status" value="1"/>
</dbReference>
<dbReference type="InterPro" id="IPR012990">
    <property type="entry name" value="Beta-sandwich_Sec23_24"/>
</dbReference>